<evidence type="ECO:0000313" key="6">
    <source>
        <dbReference type="Proteomes" id="UP000295418"/>
    </source>
</evidence>
<keyword evidence="3 5" id="KW-0067">ATP-binding</keyword>
<dbReference type="InterPro" id="IPR003593">
    <property type="entry name" value="AAA+_ATPase"/>
</dbReference>
<evidence type="ECO:0000256" key="3">
    <source>
        <dbReference type="ARBA" id="ARBA00022840"/>
    </source>
</evidence>
<dbReference type="Gene3D" id="3.40.50.300">
    <property type="entry name" value="P-loop containing nucleotide triphosphate hydrolases"/>
    <property type="match status" value="1"/>
</dbReference>
<dbReference type="InterPro" id="IPR045006">
    <property type="entry name" value="CHLI-like"/>
</dbReference>
<proteinExistence type="inferred from homology"/>
<accession>A0A4R4EJ38</accession>
<dbReference type="InterPro" id="IPR020568">
    <property type="entry name" value="Ribosomal_Su5_D2-typ_SF"/>
</dbReference>
<dbReference type="RefSeq" id="WP_132416595.1">
    <property type="nucleotide sequence ID" value="NZ_SKFG01000002.1"/>
</dbReference>
<sequence length="510" mass="56318">MYGKVRSACLNGIEGKEIEVEIDLANGLPQVNLVGLGDLAIKESVERVRAAMKNCGFTFPMERITINLAPADLRKEGTSFDLAIAAGILITSKQITFAHIEHTLLLGELALDGSIRRLPGILSMVHTAKQRGVTHIIVPFQNVQEALLIQGIQVYGIKNLRELKQLDQIYFQTGEERSNENRTDSEIETIEDFADVKGQYQAKRALMIAAAGMHNIILIGPPGTGKTMLIRRLPTIMSKMAEDEALEVTKIYSAAGMLNDQSRLIEQRPFRSPHHTVSAGGLVGGGSIPKPGEVSLAHRGVLFLDELPEFSRHVLEVLRQPLEDRIVTIGRARAVYSFPANFILACSMNPCPCGFLSADPSTQPCICSPLKVHHYRSKLSGPLLDRIDLHIEVVKPDFAALSNEEKPLSSAEMRDRVNQAIAIQQQRYMGLNIRFNGDLTGKYLRSFCKLDSDANKVLENAFDVLGLSARAHDRILRISRTIADLEGSPEIHLAHLAEALQYRSLDKKIA</sequence>
<evidence type="ECO:0000313" key="5">
    <source>
        <dbReference type="EMBL" id="TCZ79949.1"/>
    </source>
</evidence>
<dbReference type="AlphaFoldDB" id="A0A4R4EJ38"/>
<dbReference type="PRINTS" id="PR01657">
    <property type="entry name" value="MCMFAMILY"/>
</dbReference>
<dbReference type="Gene3D" id="3.30.230.10">
    <property type="match status" value="1"/>
</dbReference>
<comment type="similarity">
    <text evidence="1">Belongs to the Mg-chelatase subunits D/I family. ComM subfamily.</text>
</comment>
<comment type="caution">
    <text evidence="5">The sequence shown here is derived from an EMBL/GenBank/DDBJ whole genome shotgun (WGS) entry which is preliminary data.</text>
</comment>
<dbReference type="NCBIfam" id="TIGR00368">
    <property type="entry name" value="YifB family Mg chelatase-like AAA ATPase"/>
    <property type="match status" value="1"/>
</dbReference>
<dbReference type="Pfam" id="PF01078">
    <property type="entry name" value="Mg_chelatase"/>
    <property type="match status" value="1"/>
</dbReference>
<feature type="domain" description="AAA+ ATPase" evidence="4">
    <location>
        <begin position="212"/>
        <end position="397"/>
    </location>
</feature>
<evidence type="ECO:0000259" key="4">
    <source>
        <dbReference type="SMART" id="SM00382"/>
    </source>
</evidence>
<dbReference type="InterPro" id="IPR000523">
    <property type="entry name" value="Mg_chelatse_chII-like_cat_dom"/>
</dbReference>
<dbReference type="InterPro" id="IPR025158">
    <property type="entry name" value="Mg_chelat-rel_C"/>
</dbReference>
<dbReference type="PANTHER" id="PTHR32039">
    <property type="entry name" value="MAGNESIUM-CHELATASE SUBUNIT CHLI"/>
    <property type="match status" value="1"/>
</dbReference>
<dbReference type="GO" id="GO:0003677">
    <property type="term" value="F:DNA binding"/>
    <property type="evidence" value="ECO:0007669"/>
    <property type="project" value="InterPro"/>
</dbReference>
<evidence type="ECO:0000256" key="2">
    <source>
        <dbReference type="ARBA" id="ARBA00022741"/>
    </source>
</evidence>
<dbReference type="InterPro" id="IPR001208">
    <property type="entry name" value="MCM_dom"/>
</dbReference>
<dbReference type="InterPro" id="IPR004482">
    <property type="entry name" value="Mg_chelat-rel"/>
</dbReference>
<gene>
    <name evidence="5" type="ORF">E0485_03545</name>
</gene>
<dbReference type="SMART" id="SM00382">
    <property type="entry name" value="AAA"/>
    <property type="match status" value="1"/>
</dbReference>
<dbReference type="InterPro" id="IPR014721">
    <property type="entry name" value="Ribsml_uS5_D2-typ_fold_subgr"/>
</dbReference>
<dbReference type="InterPro" id="IPR027417">
    <property type="entry name" value="P-loop_NTPase"/>
</dbReference>
<dbReference type="SUPFAM" id="SSF52540">
    <property type="entry name" value="P-loop containing nucleoside triphosphate hydrolases"/>
    <property type="match status" value="1"/>
</dbReference>
<dbReference type="Proteomes" id="UP000295418">
    <property type="component" value="Unassembled WGS sequence"/>
</dbReference>
<dbReference type="Pfam" id="PF13541">
    <property type="entry name" value="ChlI"/>
    <property type="match status" value="1"/>
</dbReference>
<name>A0A4R4EJ38_9BACL</name>
<dbReference type="SUPFAM" id="SSF54211">
    <property type="entry name" value="Ribosomal protein S5 domain 2-like"/>
    <property type="match status" value="1"/>
</dbReference>
<organism evidence="5 6">
    <name type="scientific">Paenibacillus albiflavus</name>
    <dbReference type="NCBI Taxonomy" id="2545760"/>
    <lineage>
        <taxon>Bacteria</taxon>
        <taxon>Bacillati</taxon>
        <taxon>Bacillota</taxon>
        <taxon>Bacilli</taxon>
        <taxon>Bacillales</taxon>
        <taxon>Paenibacillaceae</taxon>
        <taxon>Paenibacillus</taxon>
    </lineage>
</organism>
<reference evidence="5 6" key="1">
    <citation type="submission" date="2019-03" db="EMBL/GenBank/DDBJ databases">
        <authorList>
            <person name="Kim M.K.M."/>
        </authorList>
    </citation>
    <scope>NUCLEOTIDE SEQUENCE [LARGE SCALE GENOMIC DNA]</scope>
    <source>
        <strain evidence="5 6">18JY21-1</strain>
    </source>
</reference>
<keyword evidence="6" id="KW-1185">Reference proteome</keyword>
<dbReference type="GO" id="GO:0005524">
    <property type="term" value="F:ATP binding"/>
    <property type="evidence" value="ECO:0007669"/>
    <property type="project" value="UniProtKB-KW"/>
</dbReference>
<keyword evidence="2" id="KW-0547">Nucleotide-binding</keyword>
<dbReference type="PANTHER" id="PTHR32039:SF7">
    <property type="entry name" value="COMPETENCE PROTEIN COMM"/>
    <property type="match status" value="1"/>
</dbReference>
<dbReference type="Pfam" id="PF13335">
    <property type="entry name" value="Mg_chelatase_C"/>
    <property type="match status" value="1"/>
</dbReference>
<evidence type="ECO:0000256" key="1">
    <source>
        <dbReference type="ARBA" id="ARBA00006354"/>
    </source>
</evidence>
<protein>
    <submittedName>
        <fullName evidence="5">ATP-binding protein</fullName>
    </submittedName>
</protein>
<dbReference type="OrthoDB" id="9813147at2"/>
<dbReference type="EMBL" id="SKFG01000002">
    <property type="protein sequence ID" value="TCZ79949.1"/>
    <property type="molecule type" value="Genomic_DNA"/>
</dbReference>